<dbReference type="PIRSF" id="PIRSF004846">
    <property type="entry name" value="ModA"/>
    <property type="match status" value="1"/>
</dbReference>
<dbReference type="PATRIC" id="fig|1348334.3.peg.1449"/>
<dbReference type="PANTHER" id="PTHR30632:SF0">
    <property type="entry name" value="SULFATE-BINDING PROTEIN"/>
    <property type="match status" value="1"/>
</dbReference>
<feature type="signal peptide" evidence="6">
    <location>
        <begin position="1"/>
        <end position="20"/>
    </location>
</feature>
<dbReference type="InterPro" id="IPR041879">
    <property type="entry name" value="YvgL-like_PBP2"/>
</dbReference>
<comment type="similarity">
    <text evidence="1">Belongs to the bacterial solute-binding protein ModA family.</text>
</comment>
<keyword evidence="8" id="KW-1185">Reference proteome</keyword>
<dbReference type="GO" id="GO:0015689">
    <property type="term" value="P:molybdate ion transport"/>
    <property type="evidence" value="ECO:0007669"/>
    <property type="project" value="InterPro"/>
</dbReference>
<evidence type="ECO:0000256" key="5">
    <source>
        <dbReference type="PIRSR" id="PIRSR004846-1"/>
    </source>
</evidence>
<dbReference type="OrthoDB" id="9785015at2"/>
<evidence type="ECO:0000256" key="4">
    <source>
        <dbReference type="ARBA" id="ARBA00022729"/>
    </source>
</evidence>
<evidence type="ECO:0000256" key="3">
    <source>
        <dbReference type="ARBA" id="ARBA00022723"/>
    </source>
</evidence>
<comment type="caution">
    <text evidence="7">The sequence shown here is derived from an EMBL/GenBank/DDBJ whole genome shotgun (WGS) entry which is preliminary data.</text>
</comment>
<evidence type="ECO:0000256" key="6">
    <source>
        <dbReference type="SAM" id="SignalP"/>
    </source>
</evidence>
<dbReference type="FunFam" id="3.40.190.10:FF:000035">
    <property type="entry name" value="Molybdate ABC transporter substrate-binding protein"/>
    <property type="match status" value="1"/>
</dbReference>
<dbReference type="RefSeq" id="WP_023065272.1">
    <property type="nucleotide sequence ID" value="NZ_AUZM01000010.1"/>
</dbReference>
<feature type="chain" id="PRO_5004687172" evidence="6">
    <location>
        <begin position="21"/>
        <end position="270"/>
    </location>
</feature>
<dbReference type="SUPFAM" id="SSF53850">
    <property type="entry name" value="Periplasmic binding protein-like II"/>
    <property type="match status" value="1"/>
</dbReference>
<dbReference type="AlphaFoldDB" id="U7QMG8"/>
<feature type="binding site" evidence="5">
    <location>
        <position position="50"/>
    </location>
    <ligand>
        <name>molybdate</name>
        <dbReference type="ChEBI" id="CHEBI:36264"/>
    </ligand>
</feature>
<protein>
    <submittedName>
        <fullName evidence="7">Molybdate ABC transporter, periplasmic molybdate-binding protein</fullName>
    </submittedName>
</protein>
<feature type="binding site" evidence="5">
    <location>
        <position position="78"/>
    </location>
    <ligand>
        <name>molybdate</name>
        <dbReference type="ChEBI" id="CHEBI:36264"/>
    </ligand>
</feature>
<keyword evidence="3 5" id="KW-0479">Metal-binding</keyword>
<dbReference type="GO" id="GO:0030973">
    <property type="term" value="F:molybdate ion binding"/>
    <property type="evidence" value="ECO:0007669"/>
    <property type="project" value="UniProtKB-ARBA"/>
</dbReference>
<name>U7QMG8_9CYAN</name>
<dbReference type="PANTHER" id="PTHR30632">
    <property type="entry name" value="MOLYBDATE-BINDING PERIPLASMIC PROTEIN"/>
    <property type="match status" value="1"/>
</dbReference>
<dbReference type="GO" id="GO:0046872">
    <property type="term" value="F:metal ion binding"/>
    <property type="evidence" value="ECO:0007669"/>
    <property type="project" value="UniProtKB-KW"/>
</dbReference>
<dbReference type="GO" id="GO:1901359">
    <property type="term" value="F:tungstate binding"/>
    <property type="evidence" value="ECO:0007669"/>
    <property type="project" value="UniProtKB-ARBA"/>
</dbReference>
<dbReference type="Pfam" id="PF13531">
    <property type="entry name" value="SBP_bac_11"/>
    <property type="match status" value="1"/>
</dbReference>
<dbReference type="CDD" id="cd13537">
    <property type="entry name" value="PBP2_YvgL_like"/>
    <property type="match status" value="1"/>
</dbReference>
<feature type="binding site" evidence="5">
    <location>
        <position position="159"/>
    </location>
    <ligand>
        <name>molybdate</name>
        <dbReference type="ChEBI" id="CHEBI:36264"/>
    </ligand>
</feature>
<evidence type="ECO:0000256" key="1">
    <source>
        <dbReference type="ARBA" id="ARBA00009175"/>
    </source>
</evidence>
<dbReference type="InterPro" id="IPR050682">
    <property type="entry name" value="ModA/WtpA"/>
</dbReference>
<dbReference type="InterPro" id="IPR005950">
    <property type="entry name" value="ModA"/>
</dbReference>
<dbReference type="PROSITE" id="PS51257">
    <property type="entry name" value="PROKAR_LIPOPROTEIN"/>
    <property type="match status" value="1"/>
</dbReference>
<dbReference type="EMBL" id="AUZM01000010">
    <property type="protein sequence ID" value="ERT08447.1"/>
    <property type="molecule type" value="Genomic_DNA"/>
</dbReference>
<proteinExistence type="inferred from homology"/>
<dbReference type="Proteomes" id="UP000017127">
    <property type="component" value="Unassembled WGS sequence"/>
</dbReference>
<evidence type="ECO:0000313" key="8">
    <source>
        <dbReference type="Proteomes" id="UP000017127"/>
    </source>
</evidence>
<organism evidence="7 8">
    <name type="scientific">Lyngbya aestuarii BL J</name>
    <dbReference type="NCBI Taxonomy" id="1348334"/>
    <lineage>
        <taxon>Bacteria</taxon>
        <taxon>Bacillati</taxon>
        <taxon>Cyanobacteriota</taxon>
        <taxon>Cyanophyceae</taxon>
        <taxon>Oscillatoriophycideae</taxon>
        <taxon>Oscillatoriales</taxon>
        <taxon>Microcoleaceae</taxon>
        <taxon>Lyngbya</taxon>
    </lineage>
</organism>
<sequence length="270" mass="29594">MNRRRILNRACGFILSFVLAVGCSQTNQQTNTTPVSSTEQTELTISAAASLTDAMNAIQPIYEQENPEVKLTYNLASSGSLQQQIEQGAPVDVFISAAPKQMNALEEKNLLLSGTRQDLLKNEMVLIVPKEENQVKNFEDLTTELVEKIAVGEPESVPAGKYAQEVLTSLNLLETVQPKEIYAKDVRQVLTYVESGNVDAGIVYSSDAKISDKVKIVATAPAESHSPIIYPVAVIQSSKNPEVAKDFIQFLDREQAKAVFEQYGFGIVEP</sequence>
<evidence type="ECO:0000256" key="2">
    <source>
        <dbReference type="ARBA" id="ARBA00022505"/>
    </source>
</evidence>
<gene>
    <name evidence="7" type="primary">modA</name>
    <name evidence="7" type="ORF">M595_1486</name>
</gene>
<dbReference type="Gene3D" id="3.40.190.10">
    <property type="entry name" value="Periplasmic binding protein-like II"/>
    <property type="match status" value="2"/>
</dbReference>
<dbReference type="NCBIfam" id="TIGR01256">
    <property type="entry name" value="modA"/>
    <property type="match status" value="1"/>
</dbReference>
<keyword evidence="2 5" id="KW-0500">Molybdenum</keyword>
<keyword evidence="4 6" id="KW-0732">Signal</keyword>
<feature type="binding site" evidence="5">
    <location>
        <position position="186"/>
    </location>
    <ligand>
        <name>molybdate</name>
        <dbReference type="ChEBI" id="CHEBI:36264"/>
    </ligand>
</feature>
<evidence type="ECO:0000313" key="7">
    <source>
        <dbReference type="EMBL" id="ERT08447.1"/>
    </source>
</evidence>
<accession>U7QMG8</accession>
<reference evidence="7 8" key="1">
    <citation type="journal article" date="2013" name="Front. Microbiol.">
        <title>Comparative genomic analyses of the cyanobacterium, Lyngbya aestuarii BL J, a powerful hydrogen producer.</title>
        <authorList>
            <person name="Kothari A."/>
            <person name="Vaughn M."/>
            <person name="Garcia-Pichel F."/>
        </authorList>
    </citation>
    <scope>NUCLEOTIDE SEQUENCE [LARGE SCALE GENOMIC DNA]</scope>
    <source>
        <strain evidence="7 8">BL J</strain>
    </source>
</reference>
<feature type="binding site" evidence="5">
    <location>
        <position position="204"/>
    </location>
    <ligand>
        <name>molybdate</name>
        <dbReference type="ChEBI" id="CHEBI:36264"/>
    </ligand>
</feature>